<accession>A0A068JCR7</accession>
<feature type="compositionally biased region" description="Basic and acidic residues" evidence="1">
    <location>
        <begin position="1"/>
        <end position="10"/>
    </location>
</feature>
<feature type="non-terminal residue" evidence="2">
    <location>
        <position position="164"/>
    </location>
</feature>
<feature type="region of interest" description="Disordered" evidence="1">
    <location>
        <begin position="1"/>
        <end position="29"/>
    </location>
</feature>
<feature type="non-terminal residue" evidence="2">
    <location>
        <position position="1"/>
    </location>
</feature>
<evidence type="ECO:0000313" key="2">
    <source>
        <dbReference type="EMBL" id="AIE16057.1"/>
    </source>
</evidence>
<name>A0A068JCR7_9ACTN</name>
<feature type="region of interest" description="Disordered" evidence="1">
    <location>
        <begin position="116"/>
        <end position="164"/>
    </location>
</feature>
<protein>
    <submittedName>
        <fullName evidence="2">Halogenase</fullName>
    </submittedName>
</protein>
<evidence type="ECO:0000256" key="1">
    <source>
        <dbReference type="SAM" id="MobiDB-lite"/>
    </source>
</evidence>
<reference evidence="2" key="1">
    <citation type="journal article" date="2016" name="BMC Microbiol.">
        <title>Bioprospecting potential of halogenases from Arctic marine actinomycetes.</title>
        <authorList>
            <person name="Liao L."/>
            <person name="Chen R."/>
            <person name="Jiang M."/>
            <person name="Tian X."/>
            <person name="Liu H."/>
            <person name="Yu Y."/>
            <person name="Fan C."/>
            <person name="Chen B."/>
        </authorList>
    </citation>
    <scope>NUCLEOTIDE SEQUENCE</scope>
    <source>
        <strain evidence="2">623F</strain>
    </source>
</reference>
<dbReference type="EMBL" id="KF597547">
    <property type="protein sequence ID" value="AIE16057.1"/>
    <property type="molecule type" value="Genomic_DNA"/>
</dbReference>
<sequence>AITSRADRSGRGRLHAADPGQFQTGHPVHRLGPDRLQLHPRLRRHRARSGVAALPPVLAEDARCGSRVGLRRLFDQYGGGLAEPFHAGRSPKNGFTAGPYRPRLPFRRRSLRQISARPVGGGGGATARGQDRLGSVAARRRLRPVSDDGGRGGGGGRPVHRLLR</sequence>
<dbReference type="AlphaFoldDB" id="A0A068JCR7"/>
<proteinExistence type="predicted"/>
<organism evidence="2">
    <name type="scientific">Streptomyces sp. 623F</name>
    <dbReference type="NCBI Taxonomy" id="1517248"/>
    <lineage>
        <taxon>Bacteria</taxon>
        <taxon>Bacillati</taxon>
        <taxon>Actinomycetota</taxon>
        <taxon>Actinomycetes</taxon>
        <taxon>Kitasatosporales</taxon>
        <taxon>Streptomycetaceae</taxon>
        <taxon>Streptomyces</taxon>
    </lineage>
</organism>